<evidence type="ECO:0000313" key="1">
    <source>
        <dbReference type="EMBL" id="MBW81863.1"/>
    </source>
</evidence>
<protein>
    <submittedName>
        <fullName evidence="1">Ubiquitin-40S ribosomal protein S27a-like</fullName>
    </submittedName>
</protein>
<keyword evidence="1" id="KW-0689">Ribosomal protein</keyword>
<reference evidence="1" key="1">
    <citation type="submission" date="2018-02" db="EMBL/GenBank/DDBJ databases">
        <title>Rhizophora mucronata_Transcriptome.</title>
        <authorList>
            <person name="Meera S.P."/>
            <person name="Sreeshan A."/>
            <person name="Augustine A."/>
        </authorList>
    </citation>
    <scope>NUCLEOTIDE SEQUENCE</scope>
    <source>
        <tissue evidence="1">Leaf</tissue>
    </source>
</reference>
<keyword evidence="1" id="KW-0687">Ribonucleoprotein</keyword>
<organism evidence="1">
    <name type="scientific">Rhizophora mucronata</name>
    <name type="common">Asiatic mangrove</name>
    <dbReference type="NCBI Taxonomy" id="61149"/>
    <lineage>
        <taxon>Eukaryota</taxon>
        <taxon>Viridiplantae</taxon>
        <taxon>Streptophyta</taxon>
        <taxon>Embryophyta</taxon>
        <taxon>Tracheophyta</taxon>
        <taxon>Spermatophyta</taxon>
        <taxon>Magnoliopsida</taxon>
        <taxon>eudicotyledons</taxon>
        <taxon>Gunneridae</taxon>
        <taxon>Pentapetalae</taxon>
        <taxon>rosids</taxon>
        <taxon>fabids</taxon>
        <taxon>Malpighiales</taxon>
        <taxon>Rhizophoraceae</taxon>
        <taxon>Rhizophora</taxon>
    </lineage>
</organism>
<dbReference type="GO" id="GO:0005840">
    <property type="term" value="C:ribosome"/>
    <property type="evidence" value="ECO:0007669"/>
    <property type="project" value="UniProtKB-KW"/>
</dbReference>
<dbReference type="AlphaFoldDB" id="A0A2P2IKZ9"/>
<name>A0A2P2IKZ9_RHIMU</name>
<sequence length="21" mass="2474">MVFPVRVFTKICILFCGTWRG</sequence>
<accession>A0A2P2IKZ9</accession>
<proteinExistence type="predicted"/>
<dbReference type="EMBL" id="GGEC01001380">
    <property type="protein sequence ID" value="MBW81863.1"/>
    <property type="molecule type" value="Transcribed_RNA"/>
</dbReference>